<evidence type="ECO:0000256" key="9">
    <source>
        <dbReference type="ARBA" id="ARBA00067498"/>
    </source>
</evidence>
<evidence type="ECO:0000256" key="8">
    <source>
        <dbReference type="ARBA" id="ARBA00023295"/>
    </source>
</evidence>
<dbReference type="GO" id="GO:0042597">
    <property type="term" value="C:periplasmic space"/>
    <property type="evidence" value="ECO:0007669"/>
    <property type="project" value="UniProtKB-SubCell"/>
</dbReference>
<dbReference type="PANTHER" id="PTHR30620:SF16">
    <property type="entry name" value="LYSOSOMAL BETA GLUCOSIDASE"/>
    <property type="match status" value="1"/>
</dbReference>
<dbReference type="InterPro" id="IPR013783">
    <property type="entry name" value="Ig-like_fold"/>
</dbReference>
<evidence type="ECO:0000256" key="5">
    <source>
        <dbReference type="ARBA" id="ARBA00022729"/>
    </source>
</evidence>
<evidence type="ECO:0000256" key="1">
    <source>
        <dbReference type="ARBA" id="ARBA00000448"/>
    </source>
</evidence>
<dbReference type="Gene3D" id="3.40.50.1700">
    <property type="entry name" value="Glycoside hydrolase family 3 C-terminal domain"/>
    <property type="match status" value="1"/>
</dbReference>
<dbReference type="AlphaFoldDB" id="A0A0C1CWF7"/>
<comment type="caution">
    <text evidence="12">The sequence shown here is derived from an EMBL/GenBank/DDBJ whole genome shotgun (WGS) entry which is preliminary data.</text>
</comment>
<feature type="chain" id="PRO_5030004870" description="Periplasmic beta-glucosidase" evidence="10">
    <location>
        <begin position="19"/>
        <end position="775"/>
    </location>
</feature>
<dbReference type="OrthoDB" id="9805821at2"/>
<feature type="domain" description="Fibronectin type III-like" evidence="11">
    <location>
        <begin position="694"/>
        <end position="763"/>
    </location>
</feature>
<keyword evidence="6" id="KW-0574">Periplasm</keyword>
<evidence type="ECO:0000313" key="12">
    <source>
        <dbReference type="EMBL" id="KIA88721.1"/>
    </source>
</evidence>
<dbReference type="InterPro" id="IPR036962">
    <property type="entry name" value="Glyco_hydro_3_N_sf"/>
</dbReference>
<dbReference type="InterPro" id="IPR002772">
    <property type="entry name" value="Glyco_hydro_3_C"/>
</dbReference>
<keyword evidence="7 12" id="KW-0378">Hydrolase</keyword>
<dbReference type="SUPFAM" id="SSF52279">
    <property type="entry name" value="Beta-D-glucan exohydrolase, C-terminal domain"/>
    <property type="match status" value="1"/>
</dbReference>
<evidence type="ECO:0000259" key="11">
    <source>
        <dbReference type="SMART" id="SM01217"/>
    </source>
</evidence>
<comment type="similarity">
    <text evidence="3">Belongs to the glycosyl hydrolase 3 family.</text>
</comment>
<keyword evidence="5 10" id="KW-0732">Signal</keyword>
<dbReference type="GO" id="GO:0008422">
    <property type="term" value="F:beta-glucosidase activity"/>
    <property type="evidence" value="ECO:0007669"/>
    <property type="project" value="UniProtKB-EC"/>
</dbReference>
<accession>A0A0C1CWF7</accession>
<dbReference type="NCBIfam" id="NF011678">
    <property type="entry name" value="PRK15098.1"/>
    <property type="match status" value="1"/>
</dbReference>
<evidence type="ECO:0000256" key="2">
    <source>
        <dbReference type="ARBA" id="ARBA00004418"/>
    </source>
</evidence>
<comment type="subcellular location">
    <subcellularLocation>
        <location evidence="2">Periplasm</location>
    </subcellularLocation>
</comment>
<dbReference type="Gene3D" id="2.60.40.10">
    <property type="entry name" value="Immunoglobulins"/>
    <property type="match status" value="1"/>
</dbReference>
<dbReference type="Pfam" id="PF01915">
    <property type="entry name" value="Glyco_hydro_3_C"/>
    <property type="match status" value="1"/>
</dbReference>
<dbReference type="InterPro" id="IPR051915">
    <property type="entry name" value="Cellulose_Degrad_GH3"/>
</dbReference>
<evidence type="ECO:0000256" key="4">
    <source>
        <dbReference type="ARBA" id="ARBA00012744"/>
    </source>
</evidence>
<name>A0A0C1CWF7_9FLAO</name>
<dbReference type="InterPro" id="IPR017853">
    <property type="entry name" value="GH"/>
</dbReference>
<sequence length="775" mass="85435">MKKLMFIAAVAFSTAIFAQEIVTRSVQSYQTDSYKAKKKVFVETLLAKMTLMEKIGQLNLPSAGDFTTGQAQSSNIGKKIEDGLVGGLFNIKGAEKIRAVQKVAVEKSRLKIPLIFGMDVIHGYETNFPIPLGLAASWDMNLIQQSARVAANEAASDGISWTFSPMTDISREPRWGRISEGSGEDPYLGSEIAKAMIYGYQGKDLSAKNTILACVKHFALYGAGEAGRDYNTVDMSRLRMFNEYFPPYKAAVDAGVGTVMASFNEVDGIPATGNKWLQTDVLRNMWGFKGFVVSDYTGINEMINHGMGDLQQVSALALNAGVDMDMVGEGFLTTLKKSLEEGKVSQAAIDEATRRILEAKYDLGLFENPYQYGDPKWAAKEVYSMENRNIARNTAAQSMVLLKNDKQILPLKARGTIAVIGPLVNNSLNMAGTWSVGAKHANSVSLMKGLQDNFGKQVKFISAKGANIDYSEKLENIYAAHGKLTDRDNRSKEVLLKEAVDIANKVDVIILAIGESAEMSGESSSRTHIDIPQSQVDLLNELKKTGKPITMVLFTGRPLALTNVKDVPDAILNVWFSGTEAGNAISDVLFGKINPSGKLPVTFPRSLGQVPLYYNHKNTGRPLSPEKTEKCQYERFKSNFMDECNTPLYPFGFGLSYTQFKYNDMSVSNSDLKGNQTLQASVTVTNSGNFDGAEVVQLYIRDLVGSITRPVKELKGFQKVFLKKGESQKVTFNITPEDLKFYNNSLIYDWESGDFEVMIGTNSDEVQRTEITWNK</sequence>
<evidence type="ECO:0000256" key="6">
    <source>
        <dbReference type="ARBA" id="ARBA00022764"/>
    </source>
</evidence>
<gene>
    <name evidence="12" type="ORF">OA86_10180</name>
</gene>
<dbReference type="PRINTS" id="PR00133">
    <property type="entry name" value="GLHYDRLASE3"/>
</dbReference>
<dbReference type="FunFam" id="3.20.20.300:FF:000005">
    <property type="entry name" value="Periplasmic beta-glucosidase"/>
    <property type="match status" value="1"/>
</dbReference>
<reference evidence="12 13" key="1">
    <citation type="submission" date="2014-10" db="EMBL/GenBank/DDBJ databases">
        <title>Kaistella jeonii genome.</title>
        <authorList>
            <person name="Clayton J.T."/>
            <person name="Newman J.D."/>
        </authorList>
    </citation>
    <scope>NUCLEOTIDE SEQUENCE [LARGE SCALE GENOMIC DNA]</scope>
    <source>
        <strain evidence="12 13">DSM 17048</strain>
    </source>
</reference>
<dbReference type="SMART" id="SM01217">
    <property type="entry name" value="Fn3_like"/>
    <property type="match status" value="1"/>
</dbReference>
<keyword evidence="13" id="KW-1185">Reference proteome</keyword>
<comment type="catalytic activity">
    <reaction evidence="1">
        <text>Hydrolysis of terminal, non-reducing beta-D-glucosyl residues with release of beta-D-glucose.</text>
        <dbReference type="EC" id="3.2.1.21"/>
    </reaction>
</comment>
<proteinExistence type="inferred from homology"/>
<protein>
    <recommendedName>
        <fullName evidence="9">Periplasmic beta-glucosidase</fullName>
        <ecNumber evidence="4">3.2.1.21</ecNumber>
    </recommendedName>
</protein>
<dbReference type="Proteomes" id="UP000031473">
    <property type="component" value="Unassembled WGS sequence"/>
</dbReference>
<dbReference type="PANTHER" id="PTHR30620">
    <property type="entry name" value="PERIPLASMIC BETA-GLUCOSIDASE-RELATED"/>
    <property type="match status" value="1"/>
</dbReference>
<dbReference type="Gene3D" id="3.20.20.300">
    <property type="entry name" value="Glycoside hydrolase, family 3, N-terminal domain"/>
    <property type="match status" value="1"/>
</dbReference>
<dbReference type="FunFam" id="3.40.50.1700:FF:000004">
    <property type="entry name" value="Periplasmic beta-glucosidase"/>
    <property type="match status" value="1"/>
</dbReference>
<dbReference type="Pfam" id="PF00933">
    <property type="entry name" value="Glyco_hydro_3"/>
    <property type="match status" value="1"/>
</dbReference>
<dbReference type="Pfam" id="PF14310">
    <property type="entry name" value="Fn3-like"/>
    <property type="match status" value="1"/>
</dbReference>
<evidence type="ECO:0000256" key="10">
    <source>
        <dbReference type="SAM" id="SignalP"/>
    </source>
</evidence>
<dbReference type="FunFam" id="2.60.40.10:FF:000495">
    <property type="entry name" value="Periplasmic beta-glucosidase"/>
    <property type="match status" value="1"/>
</dbReference>
<dbReference type="EC" id="3.2.1.21" evidence="4"/>
<feature type="signal peptide" evidence="10">
    <location>
        <begin position="1"/>
        <end position="18"/>
    </location>
</feature>
<dbReference type="GO" id="GO:0009251">
    <property type="term" value="P:glucan catabolic process"/>
    <property type="evidence" value="ECO:0007669"/>
    <property type="project" value="TreeGrafter"/>
</dbReference>
<dbReference type="InterPro" id="IPR001764">
    <property type="entry name" value="Glyco_hydro_3_N"/>
</dbReference>
<evidence type="ECO:0000256" key="3">
    <source>
        <dbReference type="ARBA" id="ARBA00005336"/>
    </source>
</evidence>
<dbReference type="SUPFAM" id="SSF51445">
    <property type="entry name" value="(Trans)glycosidases"/>
    <property type="match status" value="1"/>
</dbReference>
<dbReference type="RefSeq" id="WP_039352519.1">
    <property type="nucleotide sequence ID" value="NZ_FOLA01000006.1"/>
</dbReference>
<evidence type="ECO:0000256" key="7">
    <source>
        <dbReference type="ARBA" id="ARBA00022801"/>
    </source>
</evidence>
<dbReference type="STRING" id="266749.SAMN05421876_106182"/>
<dbReference type="InterPro" id="IPR036881">
    <property type="entry name" value="Glyco_hydro_3_C_sf"/>
</dbReference>
<organism evidence="12 13">
    <name type="scientific">Kaistella jeonii</name>
    <dbReference type="NCBI Taxonomy" id="266749"/>
    <lineage>
        <taxon>Bacteria</taxon>
        <taxon>Pseudomonadati</taxon>
        <taxon>Bacteroidota</taxon>
        <taxon>Flavobacteriia</taxon>
        <taxon>Flavobacteriales</taxon>
        <taxon>Weeksellaceae</taxon>
        <taxon>Chryseobacterium group</taxon>
        <taxon>Kaistella</taxon>
    </lineage>
</organism>
<evidence type="ECO:0000313" key="13">
    <source>
        <dbReference type="Proteomes" id="UP000031473"/>
    </source>
</evidence>
<dbReference type="EMBL" id="JSYL01000006">
    <property type="protein sequence ID" value="KIA88721.1"/>
    <property type="molecule type" value="Genomic_DNA"/>
</dbReference>
<keyword evidence="8" id="KW-0326">Glycosidase</keyword>
<dbReference type="InterPro" id="IPR026891">
    <property type="entry name" value="Fn3-like"/>
</dbReference>